<organism evidence="1 2">
    <name type="scientific">Ignicoccus hospitalis (strain KIN4/I / DSM 18386 / JCM 14125)</name>
    <dbReference type="NCBI Taxonomy" id="453591"/>
    <lineage>
        <taxon>Archaea</taxon>
        <taxon>Thermoproteota</taxon>
        <taxon>Thermoprotei</taxon>
        <taxon>Desulfurococcales</taxon>
        <taxon>Desulfurococcaceae</taxon>
        <taxon>Ignicoccus</taxon>
    </lineage>
</organism>
<evidence type="ECO:0000313" key="1">
    <source>
        <dbReference type="EMBL" id="ABU81775.1"/>
    </source>
</evidence>
<dbReference type="AlphaFoldDB" id="A8AA23"/>
<reference evidence="1 2" key="1">
    <citation type="journal article" date="2008" name="Genome Biol.">
        <title>A genomic analysis of the archaeal system Ignicoccus hospitalis-Nanoarchaeum equitans.</title>
        <authorList>
            <person name="Podar M."/>
            <person name="Anderson I."/>
            <person name="Makarova K.S."/>
            <person name="Elkins J.G."/>
            <person name="Ivanova N."/>
            <person name="Wall M.A."/>
            <person name="Lykidis A."/>
            <person name="Mavromatis K."/>
            <person name="Sun H."/>
            <person name="Hudson M.E."/>
            <person name="Chen W."/>
            <person name="Deciu C."/>
            <person name="Hutchison D."/>
            <person name="Eads J.R."/>
            <person name="Anderson A."/>
            <person name="Fernandes F."/>
            <person name="Szeto E."/>
            <person name="Lapidus A."/>
            <person name="Kyrpides N.C."/>
            <person name="Saier M.H.Jr."/>
            <person name="Richardson P.M."/>
            <person name="Rachel R."/>
            <person name="Huber H."/>
            <person name="Eisen J.A."/>
            <person name="Koonin E.V."/>
            <person name="Keller M."/>
            <person name="Stetter K.O."/>
        </authorList>
    </citation>
    <scope>NUCLEOTIDE SEQUENCE [LARGE SCALE GENOMIC DNA]</scope>
    <source>
        <strain evidence="2">KIN4/I / DSM 18386 / JCM 14125</strain>
    </source>
</reference>
<keyword evidence="2" id="KW-1185">Reference proteome</keyword>
<dbReference type="STRING" id="453591.Igni_0593"/>
<gene>
    <name evidence="1" type="ordered locus">Igni_0593</name>
</gene>
<dbReference type="eggNOG" id="arCOG08619">
    <property type="taxonomic scope" value="Archaea"/>
</dbReference>
<protein>
    <submittedName>
        <fullName evidence="1">Uncharacterized protein</fullName>
    </submittedName>
</protein>
<evidence type="ECO:0000313" key="2">
    <source>
        <dbReference type="Proteomes" id="UP000000262"/>
    </source>
</evidence>
<name>A8AA23_IGNH4</name>
<dbReference type="HOGENOM" id="CLU_1881044_0_0_2"/>
<dbReference type="Proteomes" id="UP000000262">
    <property type="component" value="Chromosome"/>
</dbReference>
<proteinExistence type="predicted"/>
<sequence length="135" mass="15194">MATLKFPSEASTCEECIYYSKLLKYCLKYKVPVEDPRSPPCKPKGYFMYTRPDENTLVGELCLPDVGVLSKVIPLKPKVRVGEILDALEKVGCKPKESKRVKDYVTIYLTCPCAVRASIKCTEEACVYRIMGKGK</sequence>
<dbReference type="EMBL" id="CP000816">
    <property type="protein sequence ID" value="ABU81775.1"/>
    <property type="molecule type" value="Genomic_DNA"/>
</dbReference>
<dbReference type="RefSeq" id="WP_011998627.1">
    <property type="nucleotide sequence ID" value="NC_009776.1"/>
</dbReference>
<dbReference type="KEGG" id="iho:Igni_0593"/>
<dbReference type="GeneID" id="5562341"/>
<accession>A8AA23</accession>